<gene>
    <name evidence="2" type="ORF">S06H3_34817</name>
</gene>
<dbReference type="InterPro" id="IPR002881">
    <property type="entry name" value="DUF58"/>
</dbReference>
<evidence type="ECO:0000259" key="1">
    <source>
        <dbReference type="Pfam" id="PF01882"/>
    </source>
</evidence>
<dbReference type="Pfam" id="PF01882">
    <property type="entry name" value="DUF58"/>
    <property type="match status" value="1"/>
</dbReference>
<feature type="domain" description="DUF58" evidence="1">
    <location>
        <begin position="32"/>
        <end position="79"/>
    </location>
</feature>
<accession>X1LHW6</accession>
<dbReference type="AlphaFoldDB" id="X1LHW6"/>
<sequence length="249" mass="27828">YLEQTGAGATVATTMPPEAVLIPKRGIEYFNSRTYQPGDQLRDIDWKHTLKLSQLIIKEYIEAGEQAAIIAVNLSVTDAEEADKLAFNLITIAITLARETIPTALAIYNHQKVILTTAVIDPREILKQTLLVVKDITSVEFVHRFLQPPDINKLRRNTTLLKQVTSQPAQRLLSMLNFEYEAIEEAAKNHPATLALSRVTKHAPPAIIVLVSQMNHDTEALLVTTEKLSKRGFTTIPIETAKLNPQRTF</sequence>
<dbReference type="EMBL" id="BARV01020938">
    <property type="protein sequence ID" value="GAI18932.1"/>
    <property type="molecule type" value="Genomic_DNA"/>
</dbReference>
<evidence type="ECO:0000313" key="2">
    <source>
        <dbReference type="EMBL" id="GAI18932.1"/>
    </source>
</evidence>
<organism evidence="2">
    <name type="scientific">marine sediment metagenome</name>
    <dbReference type="NCBI Taxonomy" id="412755"/>
    <lineage>
        <taxon>unclassified sequences</taxon>
        <taxon>metagenomes</taxon>
        <taxon>ecological metagenomes</taxon>
    </lineage>
</organism>
<reference evidence="2" key="1">
    <citation type="journal article" date="2014" name="Front. Microbiol.">
        <title>High frequency of phylogenetically diverse reductive dehalogenase-homologous genes in deep subseafloor sedimentary metagenomes.</title>
        <authorList>
            <person name="Kawai M."/>
            <person name="Futagami T."/>
            <person name="Toyoda A."/>
            <person name="Takaki Y."/>
            <person name="Nishi S."/>
            <person name="Hori S."/>
            <person name="Arai W."/>
            <person name="Tsubouchi T."/>
            <person name="Morono Y."/>
            <person name="Uchiyama I."/>
            <person name="Ito T."/>
            <person name="Fujiyama A."/>
            <person name="Inagaki F."/>
            <person name="Takami H."/>
        </authorList>
    </citation>
    <scope>NUCLEOTIDE SEQUENCE</scope>
    <source>
        <strain evidence="2">Expedition CK06-06</strain>
    </source>
</reference>
<comment type="caution">
    <text evidence="2">The sequence shown here is derived from an EMBL/GenBank/DDBJ whole genome shotgun (WGS) entry which is preliminary data.</text>
</comment>
<name>X1LHW6_9ZZZZ</name>
<feature type="non-terminal residue" evidence="2">
    <location>
        <position position="1"/>
    </location>
</feature>
<protein>
    <recommendedName>
        <fullName evidence="1">DUF58 domain-containing protein</fullName>
    </recommendedName>
</protein>
<proteinExistence type="predicted"/>